<protein>
    <submittedName>
        <fullName evidence="1">Uncharacterized protein</fullName>
    </submittedName>
</protein>
<gene>
    <name evidence="1" type="ORF">BXY41_11084</name>
</gene>
<organism evidence="1 2">
    <name type="scientific">Lacrimispora xylanisolvens</name>
    <dbReference type="NCBI Taxonomy" id="384636"/>
    <lineage>
        <taxon>Bacteria</taxon>
        <taxon>Bacillati</taxon>
        <taxon>Bacillota</taxon>
        <taxon>Clostridia</taxon>
        <taxon>Lachnospirales</taxon>
        <taxon>Lachnospiraceae</taxon>
        <taxon>Lacrimispora</taxon>
    </lineage>
</organism>
<comment type="caution">
    <text evidence="1">The sequence shown here is derived from an EMBL/GenBank/DDBJ whole genome shotgun (WGS) entry which is preliminary data.</text>
</comment>
<dbReference type="AlphaFoldDB" id="A0A2S6HPA4"/>
<dbReference type="RefSeq" id="WP_104438238.1">
    <property type="nucleotide sequence ID" value="NZ_PTJA01000010.1"/>
</dbReference>
<dbReference type="OrthoDB" id="2055524at2"/>
<dbReference type="Proteomes" id="UP000237749">
    <property type="component" value="Unassembled WGS sequence"/>
</dbReference>
<sequence>MGRIKELEKAAQNAEDKIFILKCRRLELDYQNKEWRKQALEPFVQLLEEAAKKEKKWSWLGICYLNTSLQTGSYEFLLSLYNNEFYFDPDPVELYWRPSGFFECFEDDMKSVMADLRKKYPRIWRYEEDAVRRVCVEYYYAAVRQLCADLADEIMETEAFQRAEKAEDFSAFFGRYQGEGEIIWRTRET</sequence>
<accession>A0A2S6HPA4</accession>
<dbReference type="EMBL" id="PTJA01000010">
    <property type="protein sequence ID" value="PPK79365.1"/>
    <property type="molecule type" value="Genomic_DNA"/>
</dbReference>
<keyword evidence="2" id="KW-1185">Reference proteome</keyword>
<evidence type="ECO:0000313" key="2">
    <source>
        <dbReference type="Proteomes" id="UP000237749"/>
    </source>
</evidence>
<reference evidence="1 2" key="1">
    <citation type="submission" date="2018-02" db="EMBL/GenBank/DDBJ databases">
        <title>Genomic Encyclopedia of Archaeal and Bacterial Type Strains, Phase II (KMG-II): from individual species to whole genera.</title>
        <authorList>
            <person name="Goeker M."/>
        </authorList>
    </citation>
    <scope>NUCLEOTIDE SEQUENCE [LARGE SCALE GENOMIC DNA]</scope>
    <source>
        <strain evidence="1 2">DSM 3808</strain>
    </source>
</reference>
<proteinExistence type="predicted"/>
<evidence type="ECO:0000313" key="1">
    <source>
        <dbReference type="EMBL" id="PPK79365.1"/>
    </source>
</evidence>
<name>A0A2S6HPA4_9FIRM</name>